<dbReference type="OrthoDB" id="1634373at2"/>
<dbReference type="SUPFAM" id="SSF52540">
    <property type="entry name" value="P-loop containing nucleoside triphosphate hydrolases"/>
    <property type="match status" value="1"/>
</dbReference>
<dbReference type="KEGG" id="mai:MICA_1833"/>
<dbReference type="InterPro" id="IPR027417">
    <property type="entry name" value="P-loop_NTPase"/>
</dbReference>
<evidence type="ECO:0000259" key="2">
    <source>
        <dbReference type="Pfam" id="PF17289"/>
    </source>
</evidence>
<evidence type="ECO:0000313" key="4">
    <source>
        <dbReference type="Proteomes" id="UP000009286"/>
    </source>
</evidence>
<feature type="domain" description="Terminase large subunit gp17-like C-terminal" evidence="2">
    <location>
        <begin position="305"/>
        <end position="459"/>
    </location>
</feature>
<proteinExistence type="predicted"/>
<evidence type="ECO:0000313" key="3">
    <source>
        <dbReference type="EMBL" id="AEP10144.1"/>
    </source>
</evidence>
<organism evidence="3 4">
    <name type="scientific">Micavibrio aeruginosavorus (strain ARL-13)</name>
    <dbReference type="NCBI Taxonomy" id="856793"/>
    <lineage>
        <taxon>Bacteria</taxon>
        <taxon>Pseudomonadati</taxon>
        <taxon>Bdellovibrionota</taxon>
        <taxon>Bdellovibrionia</taxon>
        <taxon>Bdellovibrionales</taxon>
        <taxon>Pseudobdellovibrionaceae</taxon>
        <taxon>Micavibrio</taxon>
    </lineage>
</organism>
<dbReference type="STRING" id="856793.MICA_1833"/>
<name>G2KSZ9_MICAA</name>
<dbReference type="Gene3D" id="3.40.50.300">
    <property type="entry name" value="P-loop containing nucleotide triphosphate hydrolases"/>
    <property type="match status" value="1"/>
</dbReference>
<dbReference type="RefSeq" id="WP_014103367.1">
    <property type="nucleotide sequence ID" value="NC_016026.1"/>
</dbReference>
<dbReference type="Gene3D" id="3.30.420.240">
    <property type="match status" value="1"/>
</dbReference>
<gene>
    <name evidence="3" type="ordered locus">MICA_1833</name>
</gene>
<dbReference type="HOGENOM" id="CLU_553000_0_0_5"/>
<reference evidence="3 4" key="1">
    <citation type="journal article" date="2011" name="BMC Genomics">
        <title>Genomic insights into an obligate epibiotic bacterial predator: Micavibrio aeruginosavorus ARL-13.</title>
        <authorList>
            <person name="Wang Z."/>
            <person name="Kadouri D."/>
            <person name="Wu M."/>
        </authorList>
    </citation>
    <scope>NUCLEOTIDE SEQUENCE [LARGE SCALE GENOMIC DNA]</scope>
    <source>
        <strain evidence="3 4">ARL-13</strain>
    </source>
</reference>
<dbReference type="eggNOG" id="COG5410">
    <property type="taxonomic scope" value="Bacteria"/>
</dbReference>
<dbReference type="AlphaFoldDB" id="G2KSZ9"/>
<dbReference type="InterPro" id="IPR047987">
    <property type="entry name" value="Gp19-like_virus"/>
</dbReference>
<dbReference type="EMBL" id="CP002382">
    <property type="protein sequence ID" value="AEP10144.1"/>
    <property type="molecule type" value="Genomic_DNA"/>
</dbReference>
<keyword evidence="4" id="KW-1185">Reference proteome</keyword>
<accession>G2KSZ9</accession>
<dbReference type="Proteomes" id="UP000009286">
    <property type="component" value="Chromosome"/>
</dbReference>
<evidence type="ECO:0000256" key="1">
    <source>
        <dbReference type="ARBA" id="ARBA00022612"/>
    </source>
</evidence>
<dbReference type="InterPro" id="IPR035421">
    <property type="entry name" value="Terminase_6C"/>
</dbReference>
<dbReference type="Pfam" id="PF17289">
    <property type="entry name" value="Terminase_6C"/>
    <property type="match status" value="1"/>
</dbReference>
<dbReference type="NCBIfam" id="NF033889">
    <property type="entry name" value="termin_lrg_T7"/>
    <property type="match status" value="1"/>
</dbReference>
<protein>
    <recommendedName>
        <fullName evidence="2">Terminase large subunit gp17-like C-terminal domain-containing protein</fullName>
    </recommendedName>
</protein>
<sequence length="493" mass="55255">MIQKTNPMAFRLFVVLWNQRQGLATPSVHLFMATWLESAWRAGDNRLLLMAFRSCGKSTLVGLFAAWLLYTNPDLRILVVAAETSLARRMVRNVRRIIERHPLTQNLKPKNADQWGADRFTVNRAMELRDPSMVAAGITANATGSRADVIICDDVEVPNTCDTADKRRDLRDRLAEMDFILTPGGTMLYVGTPHSWFTIYADKARSEIGEVRPFLDGFRRLKIPVLDRDGNSAWPERYSVQDIARMRASTGENRFRSQMMLEPVNIAEGRLDPARLVRYGDDAVFSPELRQLHIGAARMVSCAAYWDPAFGRSGGDRSVLAIVFTDTDGNLYLHHVLYMNCDGATEDEATAQSRAVVDAVKRFHVPAVTIEINGIGRFLPAILRRELAKGRVPCAVVEHSSSRPKNIRILESFETVMAARLLRVHGDVWKTPFLTEMQDWTPTRDNGADDGLDAVAGALSLQPVRLQRLVPVSGGPTWRRGGTTHEARTEFEV</sequence>
<keyword evidence="1" id="KW-1188">Viral release from host cell</keyword>